<evidence type="ECO:0000256" key="4">
    <source>
        <dbReference type="ARBA" id="ARBA00022889"/>
    </source>
</evidence>
<dbReference type="Pfam" id="PF00754">
    <property type="entry name" value="F5_F8_type_C"/>
    <property type="match status" value="2"/>
</dbReference>
<dbReference type="GO" id="GO:0005886">
    <property type="term" value="C:plasma membrane"/>
    <property type="evidence" value="ECO:0007669"/>
    <property type="project" value="TreeGrafter"/>
</dbReference>
<dbReference type="PANTHER" id="PTHR46806:SF5">
    <property type="entry name" value="F5_8 TYPE C DOMAIN-CONTAINING PROTEIN"/>
    <property type="match status" value="1"/>
</dbReference>
<dbReference type="InterPro" id="IPR008979">
    <property type="entry name" value="Galactose-bd-like_sf"/>
</dbReference>
<protein>
    <submittedName>
        <fullName evidence="8">EDIL3</fullName>
    </submittedName>
</protein>
<dbReference type="GO" id="GO:0012505">
    <property type="term" value="C:endomembrane system"/>
    <property type="evidence" value="ECO:0007669"/>
    <property type="project" value="UniProtKB-SubCell"/>
</dbReference>
<keyword evidence="4" id="KW-0130">Cell adhesion</keyword>
<keyword evidence="6" id="KW-1015">Disulfide bond</keyword>
<keyword evidence="3" id="KW-0964">Secreted</keyword>
<dbReference type="Proteomes" id="UP000593567">
    <property type="component" value="Unassembled WGS sequence"/>
</dbReference>
<organism evidence="8 9">
    <name type="scientific">Bugula neritina</name>
    <name type="common">Brown bryozoan</name>
    <name type="synonym">Sertularia neritina</name>
    <dbReference type="NCBI Taxonomy" id="10212"/>
    <lineage>
        <taxon>Eukaryota</taxon>
        <taxon>Metazoa</taxon>
        <taxon>Spiralia</taxon>
        <taxon>Lophotrochozoa</taxon>
        <taxon>Bryozoa</taxon>
        <taxon>Gymnolaemata</taxon>
        <taxon>Cheilostomatida</taxon>
        <taxon>Flustrina</taxon>
        <taxon>Buguloidea</taxon>
        <taxon>Bugulidae</taxon>
        <taxon>Bugula</taxon>
    </lineage>
</organism>
<dbReference type="GO" id="GO:0038023">
    <property type="term" value="F:signaling receptor activity"/>
    <property type="evidence" value="ECO:0007669"/>
    <property type="project" value="TreeGrafter"/>
</dbReference>
<feature type="domain" description="F5/8 type C" evidence="7">
    <location>
        <begin position="1"/>
        <end position="145"/>
    </location>
</feature>
<keyword evidence="9" id="KW-1185">Reference proteome</keyword>
<evidence type="ECO:0000256" key="5">
    <source>
        <dbReference type="ARBA" id="ARBA00023136"/>
    </source>
</evidence>
<feature type="domain" description="F5/8 type C" evidence="7">
    <location>
        <begin position="151"/>
        <end position="296"/>
    </location>
</feature>
<dbReference type="OrthoDB" id="9973968at2759"/>
<evidence type="ECO:0000256" key="1">
    <source>
        <dbReference type="ARBA" id="ARBA00004184"/>
    </source>
</evidence>
<dbReference type="EMBL" id="VXIV02003291">
    <property type="protein sequence ID" value="KAF6018621.1"/>
    <property type="molecule type" value="Genomic_DNA"/>
</dbReference>
<dbReference type="PROSITE" id="PS50022">
    <property type="entry name" value="FA58C_3"/>
    <property type="match status" value="2"/>
</dbReference>
<evidence type="ECO:0000256" key="2">
    <source>
        <dbReference type="ARBA" id="ARBA00004613"/>
    </source>
</evidence>
<dbReference type="InterPro" id="IPR050633">
    <property type="entry name" value="Neuropilin_MCO_CoagFactor"/>
</dbReference>
<reference evidence="8" key="1">
    <citation type="submission" date="2020-06" db="EMBL/GenBank/DDBJ databases">
        <title>Draft genome of Bugula neritina, a colonial animal packing powerful symbionts and potential medicines.</title>
        <authorList>
            <person name="Rayko M."/>
        </authorList>
    </citation>
    <scope>NUCLEOTIDE SEQUENCE [LARGE SCALE GENOMIC DNA]</scope>
    <source>
        <strain evidence="8">Kwan_BN1</strain>
    </source>
</reference>
<evidence type="ECO:0000313" key="8">
    <source>
        <dbReference type="EMBL" id="KAF6018621.1"/>
    </source>
</evidence>
<dbReference type="InterPro" id="IPR000421">
    <property type="entry name" value="FA58C"/>
</dbReference>
<dbReference type="AlphaFoldDB" id="A0A7J7IYV3"/>
<evidence type="ECO:0000313" key="9">
    <source>
        <dbReference type="Proteomes" id="UP000593567"/>
    </source>
</evidence>
<dbReference type="GO" id="GO:0007155">
    <property type="term" value="P:cell adhesion"/>
    <property type="evidence" value="ECO:0007669"/>
    <property type="project" value="UniProtKB-KW"/>
</dbReference>
<proteinExistence type="predicted"/>
<keyword evidence="5" id="KW-0472">Membrane</keyword>
<dbReference type="GO" id="GO:0005576">
    <property type="term" value="C:extracellular region"/>
    <property type="evidence" value="ECO:0007669"/>
    <property type="project" value="UniProtKB-SubCell"/>
</dbReference>
<evidence type="ECO:0000256" key="3">
    <source>
        <dbReference type="ARBA" id="ARBA00022525"/>
    </source>
</evidence>
<comment type="caution">
    <text evidence="8">The sequence shown here is derived from an EMBL/GenBank/DDBJ whole genome shotgun (WGS) entry which is preliminary data.</text>
</comment>
<dbReference type="SUPFAM" id="SSF49785">
    <property type="entry name" value="Galactose-binding domain-like"/>
    <property type="match status" value="2"/>
</dbReference>
<evidence type="ECO:0000256" key="6">
    <source>
        <dbReference type="ARBA" id="ARBA00023157"/>
    </source>
</evidence>
<dbReference type="SMART" id="SM00231">
    <property type="entry name" value="FA58C"/>
    <property type="match status" value="1"/>
</dbReference>
<name>A0A7J7IYV3_BUGNE</name>
<comment type="subcellular location">
    <subcellularLocation>
        <location evidence="1">Endomembrane system</location>
        <topology evidence="1">Peripheral membrane protein</topology>
    </subcellularLocation>
    <subcellularLocation>
        <location evidence="2">Secreted</location>
    </subcellularLocation>
</comment>
<gene>
    <name evidence="8" type="ORF">EB796_023072</name>
</gene>
<accession>A0A7J7IYV3</accession>
<dbReference type="Gene3D" id="2.60.120.260">
    <property type="entry name" value="Galactose-binding domain-like"/>
    <property type="match status" value="2"/>
</dbReference>
<evidence type="ECO:0000259" key="7">
    <source>
        <dbReference type="PROSITE" id="PS50022"/>
    </source>
</evidence>
<dbReference type="PANTHER" id="PTHR46806">
    <property type="entry name" value="F5/8 TYPE C DOMAIN-CONTAINING PROTEIN"/>
    <property type="match status" value="1"/>
</dbReference>
<sequence>MAVSTGWGASGEWVITNPHGKRKGAWSPKYAVSPKPGTAEQYIYGQWIQIDFAKPTLIQSVTTKGSATALEFITEYYLEFSYDNPKSFEPYTTPAAKKPFYFAGNNDSTTAVTRKIEFPFEAQYVRLRPRKFYGYPSLRWALNGCPPPKYCEPERLVTGESQLSDWTIKTSSLKDGSVYDSRLTALPGGKTPNGWLAALPNAVANTLSEQWIQIYLMREMLVHGIVTKGHKIQPYWVKSYQIQTRSVIGGYRFYNYQEPYGTIKTFQANTDQDTEVTNMLGNPIVATYVRDHTQRV</sequence>